<dbReference type="Proteomes" id="UP000492821">
    <property type="component" value="Unassembled WGS sequence"/>
</dbReference>
<evidence type="ECO:0000256" key="2">
    <source>
        <dbReference type="ARBA" id="ARBA00005585"/>
    </source>
</evidence>
<dbReference type="WBParaSite" id="Pan_g4705.t1">
    <property type="protein sequence ID" value="Pan_g4705.t1"/>
    <property type="gene ID" value="Pan_g4705"/>
</dbReference>
<reference evidence="9" key="2">
    <citation type="submission" date="2020-10" db="UniProtKB">
        <authorList>
            <consortium name="WormBaseParasite"/>
        </authorList>
    </citation>
    <scope>IDENTIFICATION</scope>
</reference>
<feature type="compositionally biased region" description="Basic and acidic residues" evidence="7">
    <location>
        <begin position="7"/>
        <end position="21"/>
    </location>
</feature>
<accession>A0A7E4VZR4</accession>
<keyword evidence="5" id="KW-0472">Membrane</keyword>
<keyword evidence="4" id="KW-1133">Transmembrane helix</keyword>
<reference evidence="8" key="1">
    <citation type="journal article" date="2013" name="Genetics">
        <title>The draft genome and transcriptome of Panagrellus redivivus are shaped by the harsh demands of a free-living lifestyle.</title>
        <authorList>
            <person name="Srinivasan J."/>
            <person name="Dillman A.R."/>
            <person name="Macchietto M.G."/>
            <person name="Heikkinen L."/>
            <person name="Lakso M."/>
            <person name="Fracchia K.M."/>
            <person name="Antoshechkin I."/>
            <person name="Mortazavi A."/>
            <person name="Wong G."/>
            <person name="Sternberg P.W."/>
        </authorList>
    </citation>
    <scope>NUCLEOTIDE SEQUENCE [LARGE SCALE GENOMIC DNA]</scope>
    <source>
        <strain evidence="8">MT8872</strain>
    </source>
</reference>
<evidence type="ECO:0000256" key="6">
    <source>
        <dbReference type="ARBA" id="ARBA00023180"/>
    </source>
</evidence>
<feature type="compositionally biased region" description="Basic and acidic residues" evidence="7">
    <location>
        <begin position="575"/>
        <end position="593"/>
    </location>
</feature>
<dbReference type="GO" id="GO:0097108">
    <property type="term" value="F:hedgehog family protein binding"/>
    <property type="evidence" value="ECO:0007669"/>
    <property type="project" value="TreeGrafter"/>
</dbReference>
<feature type="region of interest" description="Disordered" evidence="7">
    <location>
        <begin position="574"/>
        <end position="618"/>
    </location>
</feature>
<organism evidence="8 9">
    <name type="scientific">Panagrellus redivivus</name>
    <name type="common">Microworm</name>
    <dbReference type="NCBI Taxonomy" id="6233"/>
    <lineage>
        <taxon>Eukaryota</taxon>
        <taxon>Metazoa</taxon>
        <taxon>Ecdysozoa</taxon>
        <taxon>Nematoda</taxon>
        <taxon>Chromadorea</taxon>
        <taxon>Rhabditida</taxon>
        <taxon>Tylenchina</taxon>
        <taxon>Panagrolaimomorpha</taxon>
        <taxon>Panagrolaimoidea</taxon>
        <taxon>Panagrolaimidae</taxon>
        <taxon>Panagrellus</taxon>
    </lineage>
</organism>
<keyword evidence="3" id="KW-0812">Transmembrane</keyword>
<protein>
    <submittedName>
        <fullName evidence="9">SSD domain-containing protein</fullName>
    </submittedName>
</protein>
<dbReference type="GO" id="GO:0008158">
    <property type="term" value="F:hedgehog receptor activity"/>
    <property type="evidence" value="ECO:0007669"/>
    <property type="project" value="TreeGrafter"/>
</dbReference>
<sequence length="618" mass="70086">MLTLVEKPGKPGTDDQGRSRSSDLINYGADNGNFDYEYYEAMAPEPLDLTTRIDRFLIGRSNSSNYSSKWKRDFEQRPTWCDADLSLQAIKRGAATGNRAALYSRSFIQNCLYNLGCFIQHHGIVVLLFVCALFSMCCYGLQYVRIETDIVKLWVSEGGRLDAELHYFQHVQDQYANETWTGEQDKYFLREDSDPLLKQRPQDEGSGQGFQVLIQTANEPDENLLTKEGLTRHVDLLQHLVDLKVDKYGVLDMLKPDVAMSIIRAYQAERRFDLIIGGFDFFTLIASLDLSRFLRDPRAFGIHIFALIADPALLSQYFIGDLFDGTVGKCRNRPNGEKKVVLSKKFNKIFGKMCIFGGGCTMRPDQRDIWLTQVRNGLNGRGDSVHRKQDSVKFPKPVYLNGIRHVPPFADLSQFVFDEETSEDEDESTACEVARKSTARKSISPEPIYHTPNAQISISTNSIAVDPTIRYNIYADSNAPEPNLRKSISADSNAPEPNLRKSISAESSVPDHTRHVSISAESIDPDQTRRVSISAESIVRDPVVRPSVVRESVMRESFVRESVIRESIFPNDTRQTVDRATKNIKTEKEEKVHKNSRKRTKKDPPAVPPTTRKLRRRG</sequence>
<feature type="region of interest" description="Disordered" evidence="7">
    <location>
        <begin position="480"/>
        <end position="516"/>
    </location>
</feature>
<evidence type="ECO:0000256" key="1">
    <source>
        <dbReference type="ARBA" id="ARBA00004141"/>
    </source>
</evidence>
<dbReference type="PANTHER" id="PTHR46022">
    <property type="entry name" value="PROTEIN PATCHED"/>
    <property type="match status" value="1"/>
</dbReference>
<evidence type="ECO:0000313" key="8">
    <source>
        <dbReference type="Proteomes" id="UP000492821"/>
    </source>
</evidence>
<dbReference type="PANTHER" id="PTHR46022:SF1">
    <property type="entry name" value="PROTEIN PATCHED"/>
    <property type="match status" value="1"/>
</dbReference>
<comment type="similarity">
    <text evidence="2">Belongs to the patched family.</text>
</comment>
<dbReference type="GO" id="GO:0005119">
    <property type="term" value="F:smoothened binding"/>
    <property type="evidence" value="ECO:0007669"/>
    <property type="project" value="TreeGrafter"/>
</dbReference>
<dbReference type="GO" id="GO:0005886">
    <property type="term" value="C:plasma membrane"/>
    <property type="evidence" value="ECO:0007669"/>
    <property type="project" value="TreeGrafter"/>
</dbReference>
<evidence type="ECO:0000313" key="9">
    <source>
        <dbReference type="WBParaSite" id="Pan_g4705.t1"/>
    </source>
</evidence>
<evidence type="ECO:0000256" key="3">
    <source>
        <dbReference type="ARBA" id="ARBA00022692"/>
    </source>
</evidence>
<comment type="subcellular location">
    <subcellularLocation>
        <location evidence="1">Membrane</location>
        <topology evidence="1">Multi-pass membrane protein</topology>
    </subcellularLocation>
</comment>
<dbReference type="GO" id="GO:0045879">
    <property type="term" value="P:negative regulation of smoothened signaling pathway"/>
    <property type="evidence" value="ECO:0007669"/>
    <property type="project" value="TreeGrafter"/>
</dbReference>
<keyword evidence="8" id="KW-1185">Reference proteome</keyword>
<keyword evidence="6" id="KW-0325">Glycoprotein</keyword>
<evidence type="ECO:0000256" key="4">
    <source>
        <dbReference type="ARBA" id="ARBA00022989"/>
    </source>
</evidence>
<name>A0A7E4VZR4_PANRE</name>
<proteinExistence type="inferred from homology"/>
<dbReference type="AlphaFoldDB" id="A0A7E4VZR4"/>
<evidence type="ECO:0000256" key="7">
    <source>
        <dbReference type="SAM" id="MobiDB-lite"/>
    </source>
</evidence>
<feature type="region of interest" description="Disordered" evidence="7">
    <location>
        <begin position="1"/>
        <end position="23"/>
    </location>
</feature>
<evidence type="ECO:0000256" key="5">
    <source>
        <dbReference type="ARBA" id="ARBA00023136"/>
    </source>
</evidence>